<dbReference type="EMBL" id="JAZHGA010000002">
    <property type="protein sequence ID" value="MEM5338852.1"/>
    <property type="molecule type" value="Genomic_DNA"/>
</dbReference>
<evidence type="ECO:0000313" key="2">
    <source>
        <dbReference type="Proteomes" id="UP001481677"/>
    </source>
</evidence>
<dbReference type="Proteomes" id="UP001481677">
    <property type="component" value="Unassembled WGS sequence"/>
</dbReference>
<organism evidence="1 2">
    <name type="scientific">Paraburkholderia azotifigens</name>
    <dbReference type="NCBI Taxonomy" id="2057004"/>
    <lineage>
        <taxon>Bacteria</taxon>
        <taxon>Pseudomonadati</taxon>
        <taxon>Pseudomonadota</taxon>
        <taxon>Betaproteobacteria</taxon>
        <taxon>Burkholderiales</taxon>
        <taxon>Burkholderiaceae</taxon>
        <taxon>Paraburkholderia</taxon>
    </lineage>
</organism>
<comment type="caution">
    <text evidence="1">The sequence shown here is derived from an EMBL/GenBank/DDBJ whole genome shotgun (WGS) entry which is preliminary data.</text>
</comment>
<keyword evidence="2" id="KW-1185">Reference proteome</keyword>
<reference evidence="1 2" key="1">
    <citation type="submission" date="2024-01" db="EMBL/GenBank/DDBJ databases">
        <title>The diversity of rhizobia nodulating Mimosa spp. in eleven states of Brazil covering several biomes is determined by host plant, location, and edaphic factors.</title>
        <authorList>
            <person name="Rouws L."/>
            <person name="Barauna A."/>
            <person name="Beukes C."/>
            <person name="De Faria S.M."/>
            <person name="Gross E."/>
            <person name="Dos Reis Junior F.B."/>
            <person name="Simon M."/>
            <person name="Maluk M."/>
            <person name="Odee D.W."/>
            <person name="Kenicer G."/>
            <person name="Young J.P.W."/>
            <person name="Reis V.M."/>
            <person name="Zilli J."/>
            <person name="James E.K."/>
        </authorList>
    </citation>
    <scope>NUCLEOTIDE SEQUENCE [LARGE SCALE GENOMIC DNA]</scope>
    <source>
        <strain evidence="1 2">JPY530</strain>
    </source>
</reference>
<protein>
    <submittedName>
        <fullName evidence="1">Uncharacterized protein</fullName>
    </submittedName>
</protein>
<evidence type="ECO:0000313" key="1">
    <source>
        <dbReference type="EMBL" id="MEM5338852.1"/>
    </source>
</evidence>
<name>A0ABU9QWQ2_9BURK</name>
<dbReference type="RefSeq" id="WP_075294731.1">
    <property type="nucleotide sequence ID" value="NZ_JAZHFZ010000002.1"/>
</dbReference>
<gene>
    <name evidence="1" type="ORF">V4C56_04325</name>
</gene>
<sequence>MALLPERRELPPPAGLLGQKHLSDLAWTPEASMLKGERTFFNNWQCTELAGETSSAMVTIGWSPKQTVELAVPLVHLKRTR</sequence>
<proteinExistence type="predicted"/>
<accession>A0ABU9QWQ2</accession>